<name>A0ABV5AY02_9BACL</name>
<dbReference type="SUPFAM" id="SSF46785">
    <property type="entry name" value="Winged helix' DNA-binding domain"/>
    <property type="match status" value="1"/>
</dbReference>
<keyword evidence="3" id="KW-0804">Transcription</keyword>
<keyword evidence="1" id="KW-0805">Transcription regulation</keyword>
<dbReference type="InterPro" id="IPR011991">
    <property type="entry name" value="ArsR-like_HTH"/>
</dbReference>
<sequence length="144" mass="16977">MTDSVEKSIIDSLQNLYIQLNAKFGHCTGVSPSRFRLLQQHYYNNEISQTSLQKELQIDSAAVTRHLKQLEADRIVERRMNPNDNRVTLVRLTEHGRQEIVAYREEKVRFMTQLLQGFSKEEQELFSDMIQRMQTNIQDYVGEK</sequence>
<gene>
    <name evidence="5" type="ORF">ACE41H_16010</name>
</gene>
<dbReference type="InterPro" id="IPR000835">
    <property type="entry name" value="HTH_MarR-typ"/>
</dbReference>
<dbReference type="PRINTS" id="PR00598">
    <property type="entry name" value="HTHMARR"/>
</dbReference>
<feature type="domain" description="HTH marR-type" evidence="4">
    <location>
        <begin position="6"/>
        <end position="135"/>
    </location>
</feature>
<keyword evidence="6" id="KW-1185">Reference proteome</keyword>
<dbReference type="EMBL" id="JBHHMI010000014">
    <property type="protein sequence ID" value="MFB5268269.1"/>
    <property type="molecule type" value="Genomic_DNA"/>
</dbReference>
<protein>
    <submittedName>
        <fullName evidence="5">MarR family winged helix-turn-helix transcriptional regulator</fullName>
    </submittedName>
</protein>
<evidence type="ECO:0000256" key="1">
    <source>
        <dbReference type="ARBA" id="ARBA00023015"/>
    </source>
</evidence>
<dbReference type="Pfam" id="PF01047">
    <property type="entry name" value="MarR"/>
    <property type="match status" value="1"/>
</dbReference>
<dbReference type="InterPro" id="IPR036390">
    <property type="entry name" value="WH_DNA-bd_sf"/>
</dbReference>
<evidence type="ECO:0000313" key="6">
    <source>
        <dbReference type="Proteomes" id="UP001580346"/>
    </source>
</evidence>
<keyword evidence="2" id="KW-0238">DNA-binding</keyword>
<dbReference type="RefSeq" id="WP_375356435.1">
    <property type="nucleotide sequence ID" value="NZ_JBHHMI010000014.1"/>
</dbReference>
<evidence type="ECO:0000256" key="2">
    <source>
        <dbReference type="ARBA" id="ARBA00023125"/>
    </source>
</evidence>
<dbReference type="InterPro" id="IPR036388">
    <property type="entry name" value="WH-like_DNA-bd_sf"/>
</dbReference>
<evidence type="ECO:0000256" key="3">
    <source>
        <dbReference type="ARBA" id="ARBA00023163"/>
    </source>
</evidence>
<accession>A0ABV5AY02</accession>
<proteinExistence type="predicted"/>
<evidence type="ECO:0000259" key="4">
    <source>
        <dbReference type="PROSITE" id="PS50995"/>
    </source>
</evidence>
<dbReference type="CDD" id="cd00090">
    <property type="entry name" value="HTH_ARSR"/>
    <property type="match status" value="1"/>
</dbReference>
<dbReference type="PROSITE" id="PS50995">
    <property type="entry name" value="HTH_MARR_2"/>
    <property type="match status" value="1"/>
</dbReference>
<dbReference type="Gene3D" id="1.10.10.10">
    <property type="entry name" value="Winged helix-like DNA-binding domain superfamily/Winged helix DNA-binding domain"/>
    <property type="match status" value="1"/>
</dbReference>
<organism evidence="5 6">
    <name type="scientific">Paenibacillus enshidis</name>
    <dbReference type="NCBI Taxonomy" id="1458439"/>
    <lineage>
        <taxon>Bacteria</taxon>
        <taxon>Bacillati</taxon>
        <taxon>Bacillota</taxon>
        <taxon>Bacilli</taxon>
        <taxon>Bacillales</taxon>
        <taxon>Paenibacillaceae</taxon>
        <taxon>Paenibacillus</taxon>
    </lineage>
</organism>
<reference evidence="5 6" key="1">
    <citation type="submission" date="2024-09" db="EMBL/GenBank/DDBJ databases">
        <title>Paenibacillus zeirhizospherea sp. nov., isolated from surface of the maize (Zea mays) roots in a horticulture field, Hungary.</title>
        <authorList>
            <person name="Marton D."/>
            <person name="Farkas M."/>
            <person name="Bedics A."/>
            <person name="Toth E."/>
            <person name="Tancsics A."/>
            <person name="Boka K."/>
            <person name="Maroti G."/>
            <person name="Kriszt B."/>
            <person name="Cserhati M."/>
        </authorList>
    </citation>
    <scope>NUCLEOTIDE SEQUENCE [LARGE SCALE GENOMIC DNA]</scope>
    <source>
        <strain evidence="5 6">KCTC 33519</strain>
    </source>
</reference>
<dbReference type="SMART" id="SM00347">
    <property type="entry name" value="HTH_MARR"/>
    <property type="match status" value="1"/>
</dbReference>
<dbReference type="PANTHER" id="PTHR42756:SF1">
    <property type="entry name" value="TRANSCRIPTIONAL REPRESSOR OF EMRAB OPERON"/>
    <property type="match status" value="1"/>
</dbReference>
<dbReference type="PANTHER" id="PTHR42756">
    <property type="entry name" value="TRANSCRIPTIONAL REGULATOR, MARR"/>
    <property type="match status" value="1"/>
</dbReference>
<dbReference type="Proteomes" id="UP001580346">
    <property type="component" value="Unassembled WGS sequence"/>
</dbReference>
<comment type="caution">
    <text evidence="5">The sequence shown here is derived from an EMBL/GenBank/DDBJ whole genome shotgun (WGS) entry which is preliminary data.</text>
</comment>
<evidence type="ECO:0000313" key="5">
    <source>
        <dbReference type="EMBL" id="MFB5268269.1"/>
    </source>
</evidence>